<sequence length="72" mass="8181">MAQAILIESKLRLTFETGMKENGEPLFKSKTFANINNNATSEQLYQFSNAIDTLSANPLVSVQRDDRYRIIN</sequence>
<keyword evidence="3" id="KW-1185">Reference proteome</keyword>
<dbReference type="EMBL" id="PISD01000063">
    <property type="protein sequence ID" value="PKG26604.1"/>
    <property type="molecule type" value="Genomic_DNA"/>
</dbReference>
<dbReference type="AlphaFoldDB" id="A0A2N0ZAR3"/>
<feature type="domain" description="DUF1659" evidence="1">
    <location>
        <begin position="3"/>
        <end position="72"/>
    </location>
</feature>
<comment type="caution">
    <text evidence="2">The sequence shown here is derived from an EMBL/GenBank/DDBJ whole genome shotgun (WGS) entry which is preliminary data.</text>
</comment>
<dbReference type="RefSeq" id="WP_066197603.1">
    <property type="nucleotide sequence ID" value="NZ_JAFDQP010000005.1"/>
</dbReference>
<evidence type="ECO:0000259" key="1">
    <source>
        <dbReference type="Pfam" id="PF07872"/>
    </source>
</evidence>
<gene>
    <name evidence="2" type="ORF">CWS20_23145</name>
</gene>
<accession>A0A2N0ZAR3</accession>
<dbReference type="Pfam" id="PF07872">
    <property type="entry name" value="DUF1659"/>
    <property type="match status" value="1"/>
</dbReference>
<proteinExistence type="predicted"/>
<reference evidence="2 3" key="1">
    <citation type="journal article" date="2010" name="Int. J. Syst. Evol. Microbiol.">
        <title>Bacillus horneckiae sp. nov., isolated from a spacecraft-assembly clean room.</title>
        <authorList>
            <person name="Vaishampayan P."/>
            <person name="Probst A."/>
            <person name="Krishnamurthi S."/>
            <person name="Ghosh S."/>
            <person name="Osman S."/>
            <person name="McDowall A."/>
            <person name="Ruckmani A."/>
            <person name="Mayilraj S."/>
            <person name="Venkateswaran K."/>
        </authorList>
    </citation>
    <scope>NUCLEOTIDE SEQUENCE [LARGE SCALE GENOMIC DNA]</scope>
    <source>
        <strain evidence="3">1PO1SC</strain>
    </source>
</reference>
<dbReference type="InterPro" id="IPR012454">
    <property type="entry name" value="DUF1659"/>
</dbReference>
<dbReference type="Proteomes" id="UP000233343">
    <property type="component" value="Unassembled WGS sequence"/>
</dbReference>
<evidence type="ECO:0000313" key="2">
    <source>
        <dbReference type="EMBL" id="PKG26604.1"/>
    </source>
</evidence>
<protein>
    <submittedName>
        <fullName evidence="2">DUF1659 domain-containing protein</fullName>
    </submittedName>
</protein>
<evidence type="ECO:0000313" key="3">
    <source>
        <dbReference type="Proteomes" id="UP000233343"/>
    </source>
</evidence>
<organism evidence="2 3">
    <name type="scientific">Cytobacillus horneckiae</name>
    <dbReference type="NCBI Taxonomy" id="549687"/>
    <lineage>
        <taxon>Bacteria</taxon>
        <taxon>Bacillati</taxon>
        <taxon>Bacillota</taxon>
        <taxon>Bacilli</taxon>
        <taxon>Bacillales</taxon>
        <taxon>Bacillaceae</taxon>
        <taxon>Cytobacillus</taxon>
    </lineage>
</organism>
<name>A0A2N0ZAR3_9BACI</name>